<evidence type="ECO:0000256" key="3">
    <source>
        <dbReference type="ARBA" id="ARBA00022517"/>
    </source>
</evidence>
<keyword evidence="8" id="KW-1185">Reference proteome</keyword>
<dbReference type="GO" id="GO:0019843">
    <property type="term" value="F:rRNA binding"/>
    <property type="evidence" value="ECO:0007669"/>
    <property type="project" value="InterPro"/>
</dbReference>
<proteinExistence type="inferred from homology"/>
<dbReference type="GO" id="GO:0005730">
    <property type="term" value="C:nucleolus"/>
    <property type="evidence" value="ECO:0007669"/>
    <property type="project" value="UniProtKB-SubCell"/>
</dbReference>
<evidence type="ECO:0000313" key="8">
    <source>
        <dbReference type="Proteomes" id="UP001217918"/>
    </source>
</evidence>
<evidence type="ECO:0000256" key="2">
    <source>
        <dbReference type="ARBA" id="ARBA00006369"/>
    </source>
</evidence>
<sequence>MASAYKALSKGTPSTKSEAPPNGVKKNKQRVLIFKSKLFQLCELADLYNCNNVLFFEARKSQDLYIWLSSVPNGPSVKFHCVNLHTMDELHFTGNCLKGSRPILSFDSTFDKEPYLRVIKALFLRVFGVPPQARKSKPFIDRVMSFSVVDNKIWVRNYEIQEVEKTKGEGERSSKGDKETDISLSEIGPRFVLSPIVVQESSFGGAIIYENKRFVSPNHVRADLRKAKAGRHNARAEHHEERKQKKAEIRQVHKRKNGLENRDVFA</sequence>
<evidence type="ECO:0000256" key="5">
    <source>
        <dbReference type="SAM" id="MobiDB-lite"/>
    </source>
</evidence>
<dbReference type="InterPro" id="IPR007109">
    <property type="entry name" value="Brix"/>
</dbReference>
<evidence type="ECO:0000259" key="6">
    <source>
        <dbReference type="PROSITE" id="PS50833"/>
    </source>
</evidence>
<comment type="caution">
    <text evidence="7">The sequence shown here is derived from an EMBL/GenBank/DDBJ whole genome shotgun (WGS) entry which is preliminary data.</text>
</comment>
<dbReference type="GO" id="GO:0006364">
    <property type="term" value="P:rRNA processing"/>
    <property type="evidence" value="ECO:0007669"/>
    <property type="project" value="InterPro"/>
</dbReference>
<gene>
    <name evidence="7" type="ORF">P8C59_005082</name>
</gene>
<feature type="region of interest" description="Disordered" evidence="5">
    <location>
        <begin position="1"/>
        <end position="23"/>
    </location>
</feature>
<feature type="domain" description="Brix" evidence="6">
    <location>
        <begin position="1"/>
        <end position="204"/>
    </location>
</feature>
<evidence type="ECO:0000313" key="7">
    <source>
        <dbReference type="EMBL" id="KAK2070600.1"/>
    </source>
</evidence>
<dbReference type="Pfam" id="PF04427">
    <property type="entry name" value="Brix"/>
    <property type="match status" value="1"/>
</dbReference>
<dbReference type="InterPro" id="IPR026532">
    <property type="entry name" value="BRX1"/>
</dbReference>
<dbReference type="GO" id="GO:0000027">
    <property type="term" value="P:ribosomal large subunit assembly"/>
    <property type="evidence" value="ECO:0007669"/>
    <property type="project" value="TreeGrafter"/>
</dbReference>
<dbReference type="Proteomes" id="UP001217918">
    <property type="component" value="Unassembled WGS sequence"/>
</dbReference>
<dbReference type="SMART" id="SM00879">
    <property type="entry name" value="Brix"/>
    <property type="match status" value="1"/>
</dbReference>
<comment type="similarity">
    <text evidence="2">Belongs to the BRX1 family.</text>
</comment>
<keyword evidence="4" id="KW-0539">Nucleus</keyword>
<feature type="region of interest" description="Disordered" evidence="5">
    <location>
        <begin position="227"/>
        <end position="266"/>
    </location>
</feature>
<organism evidence="7 8">
    <name type="scientific">Phyllachora maydis</name>
    <dbReference type="NCBI Taxonomy" id="1825666"/>
    <lineage>
        <taxon>Eukaryota</taxon>
        <taxon>Fungi</taxon>
        <taxon>Dikarya</taxon>
        <taxon>Ascomycota</taxon>
        <taxon>Pezizomycotina</taxon>
        <taxon>Sordariomycetes</taxon>
        <taxon>Sordariomycetidae</taxon>
        <taxon>Phyllachorales</taxon>
        <taxon>Phyllachoraceae</taxon>
        <taxon>Phyllachora</taxon>
    </lineage>
</organism>
<evidence type="ECO:0000256" key="1">
    <source>
        <dbReference type="ARBA" id="ARBA00004604"/>
    </source>
</evidence>
<dbReference type="PANTHER" id="PTHR13634">
    <property type="entry name" value="RIBOSOME BIOGENESIS PROTEIN BRIX"/>
    <property type="match status" value="1"/>
</dbReference>
<comment type="subcellular location">
    <subcellularLocation>
        <location evidence="1">Nucleus</location>
        <location evidence="1">Nucleolus</location>
    </subcellularLocation>
</comment>
<protein>
    <recommendedName>
        <fullName evidence="6">Brix domain-containing protein</fullName>
    </recommendedName>
</protein>
<feature type="compositionally biased region" description="Basic and acidic residues" evidence="5">
    <location>
        <begin position="234"/>
        <end position="266"/>
    </location>
</feature>
<accession>A0AAD9I4U2</accession>
<keyword evidence="3" id="KW-0690">Ribosome biogenesis</keyword>
<name>A0AAD9I4U2_9PEZI</name>
<dbReference type="AlphaFoldDB" id="A0AAD9I4U2"/>
<dbReference type="EMBL" id="JAQQPM010000004">
    <property type="protein sequence ID" value="KAK2070600.1"/>
    <property type="molecule type" value="Genomic_DNA"/>
</dbReference>
<dbReference type="PANTHER" id="PTHR13634:SF0">
    <property type="entry name" value="RIBOSOME BIOGENESIS PROTEIN BRX1 HOMOLOG"/>
    <property type="match status" value="1"/>
</dbReference>
<dbReference type="PROSITE" id="PS50833">
    <property type="entry name" value="BRIX"/>
    <property type="match status" value="1"/>
</dbReference>
<reference evidence="7" key="1">
    <citation type="journal article" date="2023" name="Mol. Plant Microbe Interact.">
        <title>Elucidating the Obligate Nature and Biological Capacity of an Invasive Fungal Corn Pathogen.</title>
        <authorList>
            <person name="MacCready J.S."/>
            <person name="Roggenkamp E.M."/>
            <person name="Gdanetz K."/>
            <person name="Chilvers M.I."/>
        </authorList>
    </citation>
    <scope>NUCLEOTIDE SEQUENCE</scope>
    <source>
        <strain evidence="7">PM02</strain>
    </source>
</reference>
<dbReference type="SUPFAM" id="SSF52954">
    <property type="entry name" value="Class II aaRS ABD-related"/>
    <property type="match status" value="1"/>
</dbReference>
<evidence type="ECO:0000256" key="4">
    <source>
        <dbReference type="ARBA" id="ARBA00023242"/>
    </source>
</evidence>